<evidence type="ECO:0000256" key="1">
    <source>
        <dbReference type="SAM" id="MobiDB-lite"/>
    </source>
</evidence>
<dbReference type="OrthoDB" id="4735469at2"/>
<dbReference type="EMBL" id="LAUZ02000024">
    <property type="protein sequence ID" value="KKE99470.1"/>
    <property type="molecule type" value="Genomic_DNA"/>
</dbReference>
<dbReference type="PATRIC" id="fig|1807.13.peg.2483"/>
<reference evidence="2 3" key="1">
    <citation type="journal article" date="2015" name="Genome Announc.">
        <title>Draft Genome Sequence of Mycobacterium obuense Strain UC1, Isolated from Patient Sputum.</title>
        <authorList>
            <person name="Greninger A.L."/>
            <person name="Cunningham G."/>
            <person name="Hsu E.D."/>
            <person name="Yu J.M."/>
            <person name="Chiu C.Y."/>
            <person name="Miller S."/>
        </authorList>
    </citation>
    <scope>NUCLEOTIDE SEQUENCE [LARGE SCALE GENOMIC DNA]</scope>
    <source>
        <strain evidence="2 3">UC1</strain>
    </source>
</reference>
<dbReference type="AlphaFoldDB" id="A0A0M2JSC5"/>
<protein>
    <submittedName>
        <fullName evidence="2">Uncharacterized protein</fullName>
    </submittedName>
</protein>
<keyword evidence="3" id="KW-1185">Reference proteome</keyword>
<dbReference type="RefSeq" id="WP_046365538.1">
    <property type="nucleotide sequence ID" value="NZ_LAUZ02000024.1"/>
</dbReference>
<accession>A0A0M2JSC5</accession>
<proteinExistence type="predicted"/>
<feature type="region of interest" description="Disordered" evidence="1">
    <location>
        <begin position="53"/>
        <end position="73"/>
    </location>
</feature>
<evidence type="ECO:0000313" key="2">
    <source>
        <dbReference type="EMBL" id="KKE99470.1"/>
    </source>
</evidence>
<sequence>MGFIVKTVGGSVTLTEQQPGDWYEFLEGGVLAVHYADEAKWSEYYPPHRWEQITADQPPGRPVDPEAWANSIY</sequence>
<evidence type="ECO:0000313" key="3">
    <source>
        <dbReference type="Proteomes" id="UP000034150"/>
    </source>
</evidence>
<organism evidence="2 3">
    <name type="scientific">Mycolicibacterium obuense</name>
    <dbReference type="NCBI Taxonomy" id="1807"/>
    <lineage>
        <taxon>Bacteria</taxon>
        <taxon>Bacillati</taxon>
        <taxon>Actinomycetota</taxon>
        <taxon>Actinomycetes</taxon>
        <taxon>Mycobacteriales</taxon>
        <taxon>Mycobacteriaceae</taxon>
        <taxon>Mycolicibacterium</taxon>
    </lineage>
</organism>
<comment type="caution">
    <text evidence="2">The sequence shown here is derived from an EMBL/GenBank/DDBJ whole genome shotgun (WGS) entry which is preliminary data.</text>
</comment>
<gene>
    <name evidence="2" type="ORF">WN67_23830</name>
</gene>
<name>A0A0M2JSC5_9MYCO</name>
<dbReference type="Proteomes" id="UP000034150">
    <property type="component" value="Unassembled WGS sequence"/>
</dbReference>